<keyword evidence="3" id="KW-1185">Reference proteome</keyword>
<feature type="region of interest" description="Disordered" evidence="1">
    <location>
        <begin position="681"/>
        <end position="717"/>
    </location>
</feature>
<evidence type="ECO:0000313" key="3">
    <source>
        <dbReference type="Proteomes" id="UP001652700"/>
    </source>
</evidence>
<evidence type="ECO:0000256" key="1">
    <source>
        <dbReference type="SAM" id="MobiDB-lite"/>
    </source>
</evidence>
<name>A0ABM5KEA4_DIAVI</name>
<reference evidence="2" key="1">
    <citation type="submission" date="2025-05" db="UniProtKB">
        <authorList>
            <consortium name="EnsemblMetazoa"/>
        </authorList>
    </citation>
    <scope>IDENTIFICATION</scope>
</reference>
<accession>A0ABM5KEA4</accession>
<sequence>MNSKYIQVIAVFTILHAIFVYAEVETLKSSLSDELDPLQDNENSEEIIKEQEKRTIFKPVVKNVAWVKHKPVKYVLGYGPPELKIKPVLRPVAIKHLGYHYNKPKIHFHLKRPVVHIPQIRPVVEPEWKPIIKPVGSLVKPVHIIKPVKPVHVEHVHAVKPVHHVHVEPVHADNLHLNPVPHIDHVHREPIVQVQHIQPVHVTDHVHHVTTGHVNHLHHIAAPHLHAVHPAAPHLHAVHPAAPHLHAVHPGVVPAPFLPSAQLFEVTKPDLGVLPLGATFPTTALKEIPAPQLVPHPVLPVPNPVHVHPFLPLPPPVPVVPAPVPIAPAPVPIAPVAPVQHVYPVGTVHPAHLPVTHLHPVEPVHHVHPVGHIPIAEPAPIGHLHPVAQLHQDHIHQVYPPEHIHAGNYPYPVEHVHPLAHLHPDHLHESQLHQHVHPLAHLHPDHLHVSQLHQDHLHLGQLHQDHLHVGQFHQDQAHVVGQEHVHLGQLHQDHVHPVGHLHQDIHLGQIHQDHIHPLAHLHPQPQPGVQVDYHGTHLLNSLGPEQPPAQNLLPNHYHFQYPQIPQHQVPNQEVPLEGQPNYADGGQNGYNQQVPQGQGQTQFNGYPNQFQQDNPNIQDHYPNPQEDNRYQLAHQVSSQQFFREGQFQIGNQNEEQGYSYPQPASRFIQPGQTDVQFPLHLPNHPGFNRGYEQDNQQEASQQHERAFKPSIQLEPPF</sequence>
<proteinExistence type="predicted"/>
<dbReference type="RefSeq" id="XP_050508520.1">
    <property type="nucleotide sequence ID" value="XM_050652563.1"/>
</dbReference>
<protein>
    <submittedName>
        <fullName evidence="2">Uncharacterized protein</fullName>
    </submittedName>
</protein>
<dbReference type="GeneID" id="126885820"/>
<dbReference type="EnsemblMetazoa" id="XM_050652563.1">
    <property type="protein sequence ID" value="XP_050508520.1"/>
    <property type="gene ID" value="LOC126885820"/>
</dbReference>
<organism evidence="2 3">
    <name type="scientific">Diabrotica virgifera virgifera</name>
    <name type="common">western corn rootworm</name>
    <dbReference type="NCBI Taxonomy" id="50390"/>
    <lineage>
        <taxon>Eukaryota</taxon>
        <taxon>Metazoa</taxon>
        <taxon>Ecdysozoa</taxon>
        <taxon>Arthropoda</taxon>
        <taxon>Hexapoda</taxon>
        <taxon>Insecta</taxon>
        <taxon>Pterygota</taxon>
        <taxon>Neoptera</taxon>
        <taxon>Endopterygota</taxon>
        <taxon>Coleoptera</taxon>
        <taxon>Polyphaga</taxon>
        <taxon>Cucujiformia</taxon>
        <taxon>Chrysomeloidea</taxon>
        <taxon>Chrysomelidae</taxon>
        <taxon>Galerucinae</taxon>
        <taxon>Diabroticina</taxon>
        <taxon>Diabroticites</taxon>
        <taxon>Diabrotica</taxon>
    </lineage>
</organism>
<evidence type="ECO:0000313" key="2">
    <source>
        <dbReference type="EnsemblMetazoa" id="XP_050508520.1"/>
    </source>
</evidence>
<dbReference type="Proteomes" id="UP001652700">
    <property type="component" value="Unplaced"/>
</dbReference>